<evidence type="ECO:0000259" key="3">
    <source>
        <dbReference type="Pfam" id="PF00498"/>
    </source>
</evidence>
<sequence>MSGTNFDVGASVKGLQYLNGVEGVSYCGESELIAGVLSSVTSGTLVFAVVDKREDVVDFLKTLFTSFSDSWGNHSAAYTQFSVSFIDETMCELVQYRCDRPCDINNILEEDGLQYRCCSVSASLVEPTSDSFDILSITLSVVICCNDADDKDFIQTADMIAAAQGMKIGWIFVYFASENESHVKRCLTMAKSLRKAVSTHPIGASRKRDTETVLKQVRGWSLFTNEFYRLAPQSEGPYLINLNPCLVVGEKLAHAIARGISFMVADEANAGSADIVVFPLGTAENNSGNENVFSPHCSLKYEGDTVFIRPECGMTYINGNFLSTEVELRHNDRILLGNRLAFRFVVVPEKEKQEHTPRVIDWESSCKEFEMAAVNVAKSARLHQLEDEVMDLRDKCEKMEAELLAATTLQPNAAWLILSNPPSDHAGPCVWDLCWMVEGDSLTLGPDGDIPLQLGRSGSIERTGNGFTISCDSRTTEVTHLQPFTVGQGVFLLSLQSASVKRRGVPTANTVERCGADPLSALMDGPDDIKNTLYRLQWTIAQLLDFAFPEGASDRSLNAVSPLLRSQIVDYSIYTTEDFTLRGAAAQVKSMAAAVQIAGARMAQELHTGVRTSKPVLTTPRCQSATKQRPLTRTRSAKEVPKTERVNRFSDNRENDVSDVGVRTRKISQPNTAPVKEEHLYEHVFGGLGPHVLGIKAKCFIASPIAVRQMNVALQVLSFACDVKMQLKRYVRELDLLLERNYPVNELPDAKKQEMALALIDIFVALTLVMRNFHLTHEDKGVIESRVRQWSVVADVCIPVISNTELCKGRVDINNGPLVSQRRTQTPVKDNAIFTASGTATSSARRQQSHMTVSREPSRVVISTPTSRQESTTKMLSGPTRRQMLSGTPAATLKRPAVVGPSPNIVSKSLVSKHIPVSPRLGVQGRAGAGTSKLRHSISTHYHGSVGSPRNFPHTRDVHRDAVCPTSLRPATVRGSLNVLSTSKLRKL</sequence>
<evidence type="ECO:0000313" key="4">
    <source>
        <dbReference type="EMBL" id="CCC95688.1"/>
    </source>
</evidence>
<feature type="compositionally biased region" description="Polar residues" evidence="2">
    <location>
        <begin position="838"/>
        <end position="852"/>
    </location>
</feature>
<dbReference type="InterPro" id="IPR028842">
    <property type="entry name" value="Afadin"/>
</dbReference>
<feature type="compositionally biased region" description="Polar residues" evidence="2">
    <location>
        <begin position="620"/>
        <end position="634"/>
    </location>
</feature>
<feature type="coiled-coil region" evidence="1">
    <location>
        <begin position="375"/>
        <end position="409"/>
    </location>
</feature>
<keyword evidence="1" id="KW-0175">Coiled coil</keyword>
<feature type="region of interest" description="Disordered" evidence="2">
    <location>
        <begin position="838"/>
        <end position="884"/>
    </location>
</feature>
<feature type="compositionally biased region" description="Polar residues" evidence="2">
    <location>
        <begin position="861"/>
        <end position="875"/>
    </location>
</feature>
<evidence type="ECO:0000256" key="2">
    <source>
        <dbReference type="SAM" id="MobiDB-lite"/>
    </source>
</evidence>
<feature type="region of interest" description="Disordered" evidence="2">
    <location>
        <begin position="618"/>
        <end position="657"/>
    </location>
</feature>
<dbReference type="PANTHER" id="PTHR10398:SF2">
    <property type="entry name" value="AFADIN"/>
    <property type="match status" value="1"/>
</dbReference>
<evidence type="ECO:0000256" key="1">
    <source>
        <dbReference type="SAM" id="Coils"/>
    </source>
</evidence>
<dbReference type="VEuPathDB" id="TriTrypDB:TcIL3000.11.11800"/>
<dbReference type="PANTHER" id="PTHR10398">
    <property type="entry name" value="AFADIN"/>
    <property type="match status" value="1"/>
</dbReference>
<dbReference type="InterPro" id="IPR000253">
    <property type="entry name" value="FHA_dom"/>
</dbReference>
<dbReference type="AlphaFoldDB" id="G0V216"/>
<dbReference type="EMBL" id="HE575324">
    <property type="protein sequence ID" value="CCC95688.1"/>
    <property type="molecule type" value="Genomic_DNA"/>
</dbReference>
<protein>
    <submittedName>
        <fullName evidence="4">Uncharacterized protein TCIL3000_11_11800</fullName>
    </submittedName>
</protein>
<dbReference type="GO" id="GO:0005911">
    <property type="term" value="C:cell-cell junction"/>
    <property type="evidence" value="ECO:0007669"/>
    <property type="project" value="InterPro"/>
</dbReference>
<feature type="domain" description="FHA" evidence="3">
    <location>
        <begin position="292"/>
        <end position="337"/>
    </location>
</feature>
<dbReference type="Pfam" id="PF00498">
    <property type="entry name" value="FHA"/>
    <property type="match status" value="1"/>
</dbReference>
<dbReference type="Gene3D" id="2.60.200.20">
    <property type="match status" value="1"/>
</dbReference>
<proteinExistence type="predicted"/>
<accession>G0V216</accession>
<dbReference type="SUPFAM" id="SSF49879">
    <property type="entry name" value="SMAD/FHA domain"/>
    <property type="match status" value="1"/>
</dbReference>
<reference evidence="4" key="1">
    <citation type="journal article" date="2012" name="Proc. Natl. Acad. Sci. U.S.A.">
        <title>Antigenic diversity is generated by distinct evolutionary mechanisms in African trypanosome species.</title>
        <authorList>
            <person name="Jackson A.P."/>
            <person name="Berry A."/>
            <person name="Aslett M."/>
            <person name="Allison H.C."/>
            <person name="Burton P."/>
            <person name="Vavrova-Anderson J."/>
            <person name="Brown R."/>
            <person name="Browne H."/>
            <person name="Corton N."/>
            <person name="Hauser H."/>
            <person name="Gamble J."/>
            <person name="Gilderthorp R."/>
            <person name="Marcello L."/>
            <person name="McQuillan J."/>
            <person name="Otto T.D."/>
            <person name="Quail M.A."/>
            <person name="Sanders M.J."/>
            <person name="van Tonder A."/>
            <person name="Ginger M.L."/>
            <person name="Field M.C."/>
            <person name="Barry J.D."/>
            <person name="Hertz-Fowler C."/>
            <person name="Berriman M."/>
        </authorList>
    </citation>
    <scope>NUCLEOTIDE SEQUENCE</scope>
    <source>
        <strain evidence="4">IL3000</strain>
    </source>
</reference>
<feature type="compositionally biased region" description="Basic and acidic residues" evidence="2">
    <location>
        <begin position="636"/>
        <end position="656"/>
    </location>
</feature>
<dbReference type="InterPro" id="IPR008984">
    <property type="entry name" value="SMAD_FHA_dom_sf"/>
</dbReference>
<organism evidence="4">
    <name type="scientific">Trypanosoma congolense (strain IL3000)</name>
    <dbReference type="NCBI Taxonomy" id="1068625"/>
    <lineage>
        <taxon>Eukaryota</taxon>
        <taxon>Discoba</taxon>
        <taxon>Euglenozoa</taxon>
        <taxon>Kinetoplastea</taxon>
        <taxon>Metakinetoplastina</taxon>
        <taxon>Trypanosomatida</taxon>
        <taxon>Trypanosomatidae</taxon>
        <taxon>Trypanosoma</taxon>
        <taxon>Nannomonas</taxon>
    </lineage>
</organism>
<gene>
    <name evidence="4" type="ORF">TCIL3000_11_11800</name>
</gene>
<name>G0V216_TRYCI</name>